<dbReference type="PATRIC" id="fig|1339349.3.peg.1571"/>
<proteinExistence type="predicted"/>
<evidence type="ECO:0000313" key="2">
    <source>
        <dbReference type="EMBL" id="KDS51756.1"/>
    </source>
</evidence>
<dbReference type="GeneID" id="99751112"/>
<dbReference type="InterPro" id="IPR021345">
    <property type="entry name" value="DUF2961"/>
</dbReference>
<evidence type="ECO:0000313" key="3">
    <source>
        <dbReference type="EMBL" id="KDS57374.1"/>
    </source>
</evidence>
<accession>A0A078S1J8</accession>
<reference evidence="2 4" key="1">
    <citation type="submission" date="2014-04" db="EMBL/GenBank/DDBJ databases">
        <authorList>
            <person name="Sears C."/>
            <person name="Carroll K."/>
            <person name="Sack B.R."/>
            <person name="Qadri F."/>
            <person name="Myers L.L."/>
            <person name="Chung G.-T."/>
            <person name="Escheverria P."/>
            <person name="Fraser C.M."/>
            <person name="Sadzewicz L."/>
            <person name="Shefchek K.A."/>
            <person name="Tallon L."/>
            <person name="Das S.P."/>
            <person name="Daugherty S."/>
            <person name="Mongodin E.F."/>
        </authorList>
    </citation>
    <scope>NUCLEOTIDE SEQUENCE [LARGE SCALE GENOMIC DNA]</scope>
    <source>
        <strain evidence="2 4">3978 T3 ii</strain>
    </source>
</reference>
<evidence type="ECO:0000256" key="1">
    <source>
        <dbReference type="SAM" id="MobiDB-lite"/>
    </source>
</evidence>
<sequence length="396" mass="45648">MMKRKQIPGNMDSSPQKMSRRKALATMAGAVGLAALPGVGHALNPIKKERRDIQTSAFTSIHTMRNAVSRQFTTFDLNTKIKAHLVGPGEKSVLVDHTSPGVITRMWFTINGWFWENWDLSKERWPDPTILKMLILRIYWDGEDYPSVECPIGDFFGIGHCEYKHYMSKYIGMSSGGFYCYFPMPFKKVRIEVENLHHRLTTSVFLNANYDQLESLPEGMGRFHCLYNAGTNPGYEPLTILQTKGHGHFIGCSLSMQSWLPNYLGYLEAPEFIYIDTEDKSVPTIVGSGLEDYFNGGWYFREGEFCGELHGVPIKDPLRSMVSMYRYHEQDAICFNESFIFDFINPRKPEQTRPFKFSSAAFWYQDKAVPLAFKLPEKEKLVDWYRMRDTDHQAIP</sequence>
<comment type="caution">
    <text evidence="2">The sequence shown here is derived from an EMBL/GenBank/DDBJ whole genome shotgun (WGS) entry which is preliminary data.</text>
</comment>
<dbReference type="Proteomes" id="UP000028013">
    <property type="component" value="Unassembled WGS sequence"/>
</dbReference>
<dbReference type="AlphaFoldDB" id="A0A078S1J8"/>
<dbReference type="Pfam" id="PF11175">
    <property type="entry name" value="DUF2961"/>
    <property type="match status" value="1"/>
</dbReference>
<dbReference type="RefSeq" id="WP_005823641.1">
    <property type="nucleotide sequence ID" value="NZ_JNHN01000081.1"/>
</dbReference>
<protein>
    <recommendedName>
        <fullName evidence="5">DUF2961 domain-containing protein</fullName>
    </recommendedName>
</protein>
<evidence type="ECO:0008006" key="5">
    <source>
        <dbReference type="Google" id="ProtNLM"/>
    </source>
</evidence>
<dbReference type="PROSITE" id="PS51318">
    <property type="entry name" value="TAT"/>
    <property type="match status" value="1"/>
</dbReference>
<dbReference type="InterPro" id="IPR006311">
    <property type="entry name" value="TAT_signal"/>
</dbReference>
<dbReference type="EMBL" id="JNHN01000081">
    <property type="protein sequence ID" value="KDS57374.1"/>
    <property type="molecule type" value="Genomic_DNA"/>
</dbReference>
<gene>
    <name evidence="2" type="ORF">M094_0312</name>
    <name evidence="3" type="ORF">M094_3802</name>
</gene>
<evidence type="ECO:0000313" key="4">
    <source>
        <dbReference type="Proteomes" id="UP000028013"/>
    </source>
</evidence>
<dbReference type="EMBL" id="JNHN01000166">
    <property type="protein sequence ID" value="KDS51756.1"/>
    <property type="molecule type" value="Genomic_DNA"/>
</dbReference>
<organism evidence="2 4">
    <name type="scientific">Bacteroides uniformis str. 3978 T3 ii</name>
    <dbReference type="NCBI Taxonomy" id="1339349"/>
    <lineage>
        <taxon>Bacteria</taxon>
        <taxon>Pseudomonadati</taxon>
        <taxon>Bacteroidota</taxon>
        <taxon>Bacteroidia</taxon>
        <taxon>Bacteroidales</taxon>
        <taxon>Bacteroidaceae</taxon>
        <taxon>Bacteroides</taxon>
    </lineage>
</organism>
<feature type="region of interest" description="Disordered" evidence="1">
    <location>
        <begin position="1"/>
        <end position="22"/>
    </location>
</feature>
<name>A0A078S1J8_BACUN</name>
<dbReference type="Gene3D" id="2.60.120.1390">
    <property type="match status" value="1"/>
</dbReference>